<evidence type="ECO:0000256" key="5">
    <source>
        <dbReference type="ARBA" id="ARBA00021850"/>
    </source>
</evidence>
<dbReference type="GO" id="GO:0006534">
    <property type="term" value="P:cysteine metabolic process"/>
    <property type="evidence" value="ECO:0007669"/>
    <property type="project" value="InterPro"/>
</dbReference>
<dbReference type="InterPro" id="IPR015422">
    <property type="entry name" value="PyrdxlP-dep_Trfase_small"/>
</dbReference>
<evidence type="ECO:0000256" key="1">
    <source>
        <dbReference type="ARBA" id="ARBA00001933"/>
    </source>
</evidence>
<dbReference type="Proteomes" id="UP000030130">
    <property type="component" value="Unassembled WGS sequence"/>
</dbReference>
<keyword evidence="7" id="KW-0663">Pyridoxal phosphate</keyword>
<dbReference type="PANTHER" id="PTHR43586">
    <property type="entry name" value="CYSTEINE DESULFURASE"/>
    <property type="match status" value="1"/>
</dbReference>
<name>A0A0A2F9D7_9PORP</name>
<evidence type="ECO:0000313" key="10">
    <source>
        <dbReference type="EMBL" id="KGN87631.1"/>
    </source>
</evidence>
<dbReference type="PIRSF" id="PIRSF005572">
    <property type="entry name" value="NifS"/>
    <property type="match status" value="1"/>
</dbReference>
<evidence type="ECO:0000256" key="3">
    <source>
        <dbReference type="ARBA" id="ARBA00010447"/>
    </source>
</evidence>
<dbReference type="InterPro" id="IPR015424">
    <property type="entry name" value="PyrdxlP-dep_Trfase"/>
</dbReference>
<evidence type="ECO:0000313" key="11">
    <source>
        <dbReference type="Proteomes" id="UP000030130"/>
    </source>
</evidence>
<accession>A0A0A2F9D7</accession>
<dbReference type="SUPFAM" id="SSF53383">
    <property type="entry name" value="PLP-dependent transferases"/>
    <property type="match status" value="1"/>
</dbReference>
<comment type="function">
    <text evidence="2">Catalyzes the removal of elemental sulfur and selenium atoms from L-cysteine, L-cystine, L-selenocysteine, and L-selenocystine to produce L-alanine.</text>
</comment>
<gene>
    <name evidence="10" type="ORF">HR08_01750</name>
</gene>
<dbReference type="InterPro" id="IPR015421">
    <property type="entry name" value="PyrdxlP-dep_Trfase_major"/>
</dbReference>
<protein>
    <recommendedName>
        <fullName evidence="5">Probable cysteine desulfurase</fullName>
        <ecNumber evidence="4">2.8.1.7</ecNumber>
    </recommendedName>
</protein>
<dbReference type="OrthoDB" id="9804366at2"/>
<dbReference type="GO" id="GO:0031071">
    <property type="term" value="F:cysteine desulfurase activity"/>
    <property type="evidence" value="ECO:0007669"/>
    <property type="project" value="UniProtKB-EC"/>
</dbReference>
<organism evidence="10 11">
    <name type="scientific">Porphyromonas gulae</name>
    <dbReference type="NCBI Taxonomy" id="111105"/>
    <lineage>
        <taxon>Bacteria</taxon>
        <taxon>Pseudomonadati</taxon>
        <taxon>Bacteroidota</taxon>
        <taxon>Bacteroidia</taxon>
        <taxon>Bacteroidales</taxon>
        <taxon>Porphyromonadaceae</taxon>
        <taxon>Porphyromonas</taxon>
    </lineage>
</organism>
<dbReference type="STRING" id="111105.HR09_08790"/>
<dbReference type="Gene3D" id="3.90.1150.10">
    <property type="entry name" value="Aspartate Aminotransferase, domain 1"/>
    <property type="match status" value="1"/>
</dbReference>
<evidence type="ECO:0000256" key="2">
    <source>
        <dbReference type="ARBA" id="ARBA00002824"/>
    </source>
</evidence>
<evidence type="ECO:0000256" key="6">
    <source>
        <dbReference type="ARBA" id="ARBA00022679"/>
    </source>
</evidence>
<dbReference type="GO" id="GO:0030170">
    <property type="term" value="F:pyridoxal phosphate binding"/>
    <property type="evidence" value="ECO:0007669"/>
    <property type="project" value="InterPro"/>
</dbReference>
<dbReference type="PANTHER" id="PTHR43586:SF8">
    <property type="entry name" value="CYSTEINE DESULFURASE 1, CHLOROPLASTIC"/>
    <property type="match status" value="1"/>
</dbReference>
<dbReference type="InterPro" id="IPR016454">
    <property type="entry name" value="Cysteine_dSase"/>
</dbReference>
<proteinExistence type="inferred from homology"/>
<dbReference type="AlphaFoldDB" id="A0A0A2F9D7"/>
<dbReference type="EMBL" id="JRAI01000010">
    <property type="protein sequence ID" value="KGN87631.1"/>
    <property type="molecule type" value="Genomic_DNA"/>
</dbReference>
<comment type="similarity">
    <text evidence="3">Belongs to the class-V pyridoxal-phosphate-dependent aminotransferase family. Csd subfamily.</text>
</comment>
<dbReference type="Pfam" id="PF00266">
    <property type="entry name" value="Aminotran_5"/>
    <property type="match status" value="1"/>
</dbReference>
<evidence type="ECO:0000256" key="4">
    <source>
        <dbReference type="ARBA" id="ARBA00012239"/>
    </source>
</evidence>
<reference evidence="10 11" key="1">
    <citation type="submission" date="2014-08" db="EMBL/GenBank/DDBJ databases">
        <title>Porphyromonas gulae strain:COT-052_OH1451 Genome sequencing.</title>
        <authorList>
            <person name="Wallis C."/>
            <person name="Deusch O."/>
            <person name="O'Flynn C."/>
            <person name="Davis I."/>
            <person name="Jospin G."/>
            <person name="Darling A.E."/>
            <person name="Coil D.A."/>
            <person name="Alexiev A."/>
            <person name="Horsfall A."/>
            <person name="Kirkwood N."/>
            <person name="Harris S."/>
            <person name="Eisen J.A."/>
        </authorList>
    </citation>
    <scope>NUCLEOTIDE SEQUENCE [LARGE SCALE GENOMIC DNA]</scope>
    <source>
        <strain evidence="11">COT-052 OH1451</strain>
    </source>
</reference>
<evidence type="ECO:0000256" key="7">
    <source>
        <dbReference type="ARBA" id="ARBA00022898"/>
    </source>
</evidence>
<dbReference type="EC" id="2.8.1.7" evidence="4"/>
<comment type="caution">
    <text evidence="10">The sequence shown here is derived from an EMBL/GenBank/DDBJ whole genome shotgun (WGS) entry which is preliminary data.</text>
</comment>
<dbReference type="RefSeq" id="WP_039420108.1">
    <property type="nucleotide sequence ID" value="NZ_JRAI01000010.1"/>
</dbReference>
<dbReference type="InterPro" id="IPR010970">
    <property type="entry name" value="Cys_dSase_SufS"/>
</dbReference>
<comment type="catalytic activity">
    <reaction evidence="8">
        <text>(sulfur carrier)-H + L-cysteine = (sulfur carrier)-SH + L-alanine</text>
        <dbReference type="Rhea" id="RHEA:43892"/>
        <dbReference type="Rhea" id="RHEA-COMP:14737"/>
        <dbReference type="Rhea" id="RHEA-COMP:14739"/>
        <dbReference type="ChEBI" id="CHEBI:29917"/>
        <dbReference type="ChEBI" id="CHEBI:35235"/>
        <dbReference type="ChEBI" id="CHEBI:57972"/>
        <dbReference type="ChEBI" id="CHEBI:64428"/>
        <dbReference type="EC" id="2.8.1.7"/>
    </reaction>
</comment>
<comment type="cofactor">
    <cofactor evidence="1">
        <name>pyridoxal 5'-phosphate</name>
        <dbReference type="ChEBI" id="CHEBI:597326"/>
    </cofactor>
</comment>
<evidence type="ECO:0000259" key="9">
    <source>
        <dbReference type="Pfam" id="PF00266"/>
    </source>
</evidence>
<keyword evidence="6" id="KW-0808">Transferase</keyword>
<dbReference type="CDD" id="cd06453">
    <property type="entry name" value="SufS_like"/>
    <property type="match status" value="1"/>
</dbReference>
<sequence length="404" mass="44775">MYDIQKIREDFPILHTRVHGKPLIYLDNAATTQKPIAVLDQIERAYRTFNANIHRGVHHLSQVATEQHENARKRIACYIGAEDPKEVLFTRGTTEAINLVASSFGQAFVRSGNEIIISTLEHHSDIVPWQLLAERTGARLRVIRLTESGELDMEHFRSLLNERTKIVSIAHVSNVLGTINPIRRITDLAHAAGVPVLVDGAQAIAHCRVDVRELGADFYAFSGHKVYAPTGIGVLYGKAEWLEKMPPYHGGGEMIAKVTFEKTTYNELPYKFEAGTPDYVGSTALATALDYIEGLGLEAIAAHEDKLLRMATEGVRAFSNARIIGEAEHKSGVLSFLIGDIHPYDLGMLLDRLGIAIRTGHHCAEPLLESMGLNATARASFALYNTEEEVEQFLQALKRVVSMF</sequence>
<dbReference type="eggNOG" id="COG0520">
    <property type="taxonomic scope" value="Bacteria"/>
</dbReference>
<dbReference type="InterPro" id="IPR000192">
    <property type="entry name" value="Aminotrans_V_dom"/>
</dbReference>
<dbReference type="NCBIfam" id="TIGR01979">
    <property type="entry name" value="sufS"/>
    <property type="match status" value="1"/>
</dbReference>
<evidence type="ECO:0000256" key="8">
    <source>
        <dbReference type="ARBA" id="ARBA00050776"/>
    </source>
</evidence>
<dbReference type="Gene3D" id="3.40.640.10">
    <property type="entry name" value="Type I PLP-dependent aspartate aminotransferase-like (Major domain)"/>
    <property type="match status" value="1"/>
</dbReference>
<feature type="domain" description="Aminotransferase class V" evidence="9">
    <location>
        <begin position="24"/>
        <end position="393"/>
    </location>
</feature>